<dbReference type="InterPro" id="IPR001360">
    <property type="entry name" value="Glyco_hydro_1"/>
</dbReference>
<keyword evidence="7" id="KW-0472">Membrane</keyword>
<evidence type="ECO:0000256" key="7">
    <source>
        <dbReference type="SAM" id="Phobius"/>
    </source>
</evidence>
<evidence type="ECO:0000256" key="8">
    <source>
        <dbReference type="SAM" id="SignalP"/>
    </source>
</evidence>
<evidence type="ECO:0000313" key="9">
    <source>
        <dbReference type="EMBL" id="CAG9770978.1"/>
    </source>
</evidence>
<keyword evidence="7" id="KW-0812">Transmembrane</keyword>
<evidence type="ECO:0000256" key="5">
    <source>
        <dbReference type="ARBA" id="ARBA00023295"/>
    </source>
</evidence>
<dbReference type="OrthoDB" id="65569at2759"/>
<feature type="transmembrane region" description="Helical" evidence="7">
    <location>
        <begin position="501"/>
        <end position="520"/>
    </location>
</feature>
<protein>
    <recommendedName>
        <fullName evidence="11">Myrosinase 1-like</fullName>
    </recommendedName>
</protein>
<evidence type="ECO:0000256" key="2">
    <source>
        <dbReference type="ARBA" id="ARBA00011738"/>
    </source>
</evidence>
<dbReference type="PANTHER" id="PTHR10353">
    <property type="entry name" value="GLYCOSYL HYDROLASE"/>
    <property type="match status" value="1"/>
</dbReference>
<dbReference type="Pfam" id="PF00232">
    <property type="entry name" value="Glyco_hydro_1"/>
    <property type="match status" value="1"/>
</dbReference>
<feature type="chain" id="PRO_5040173210" description="Myrosinase 1-like" evidence="8">
    <location>
        <begin position="20"/>
        <end position="521"/>
    </location>
</feature>
<keyword evidence="4" id="KW-0325">Glycoprotein</keyword>
<comment type="subunit">
    <text evidence="2">Homodimer.</text>
</comment>
<comment type="similarity">
    <text evidence="1 6">Belongs to the glycosyl hydrolase 1 family.</text>
</comment>
<dbReference type="InterPro" id="IPR033132">
    <property type="entry name" value="GH_1_N_CS"/>
</dbReference>
<keyword evidence="7" id="KW-1133">Transmembrane helix</keyword>
<dbReference type="SUPFAM" id="SSF51445">
    <property type="entry name" value="(Trans)glycosidases"/>
    <property type="match status" value="1"/>
</dbReference>
<dbReference type="InterPro" id="IPR017853">
    <property type="entry name" value="GH"/>
</dbReference>
<evidence type="ECO:0000256" key="4">
    <source>
        <dbReference type="ARBA" id="ARBA00023180"/>
    </source>
</evidence>
<evidence type="ECO:0000256" key="1">
    <source>
        <dbReference type="ARBA" id="ARBA00010838"/>
    </source>
</evidence>
<name>A0A9N9MVK2_9CUCU</name>
<gene>
    <name evidence="9" type="ORF">CEUTPL_LOCUS11420</name>
</gene>
<dbReference type="FunFam" id="3.20.20.80:FF:000013">
    <property type="entry name" value="lactase-phlorizin hydrolase"/>
    <property type="match status" value="1"/>
</dbReference>
<evidence type="ECO:0000256" key="6">
    <source>
        <dbReference type="RuleBase" id="RU003690"/>
    </source>
</evidence>
<keyword evidence="10" id="KW-1185">Reference proteome</keyword>
<dbReference type="PROSITE" id="PS00653">
    <property type="entry name" value="GLYCOSYL_HYDROL_F1_2"/>
    <property type="match status" value="1"/>
</dbReference>
<reference evidence="9" key="1">
    <citation type="submission" date="2022-01" db="EMBL/GenBank/DDBJ databases">
        <authorList>
            <person name="King R."/>
        </authorList>
    </citation>
    <scope>NUCLEOTIDE SEQUENCE</scope>
</reference>
<dbReference type="GO" id="GO:0008422">
    <property type="term" value="F:beta-glucosidase activity"/>
    <property type="evidence" value="ECO:0007669"/>
    <property type="project" value="TreeGrafter"/>
</dbReference>
<evidence type="ECO:0000313" key="10">
    <source>
        <dbReference type="Proteomes" id="UP001152799"/>
    </source>
</evidence>
<keyword evidence="3" id="KW-0378">Hydrolase</keyword>
<dbReference type="PRINTS" id="PR00131">
    <property type="entry name" value="GLHYDRLASE1"/>
</dbReference>
<dbReference type="AlphaFoldDB" id="A0A9N9MVK2"/>
<sequence>MGSLYVLVFCIFGVSTSVAYLNSKPFPPSFKFGVSTSAYQIEGAWNQGGRTPSVWDNFIHENPEKIANNDTGDVACDSYNKYEQDVDLLKSMGAQFYRLSISWTRILPYGTAQKINQEGVDYYVNLLKLLKENNIEPIVTLYHWDLPMPLQEMGGWTNPDIIKYFGDYARICYKEFGQYVKYWVTLNEPQTTCFYAYSDNPPHVHFAPAYSLDAEGTYLCAYTHVKAHALAYHIYDKEFREHQQGKISLSLLARWFEPKPNDPNGELAQELGMQFQLGLFAHPIYNGNWPQLIIDRVANRSSMQGLPQSRLPAFTKTEIDYINGTYDWFGLNYYITAMVELQYQEDDLPGNASYIVDQGFNSYTDSSWKANKCNSKMVQTPWGFKNLLKWVHDHYNQPEIIVTENGWCNHESSLNDTDRIEYVGLHLSAILDAIYDEGVNVTGYTQWSLLDNFEWLTGYSAKFGIVSVDFNDENRTRTPRDSFYWYRDVISTRILPNVSSGAIALQISLFNILVIITLIFI</sequence>
<dbReference type="PANTHER" id="PTHR10353:SF36">
    <property type="entry name" value="LP05116P"/>
    <property type="match status" value="1"/>
</dbReference>
<dbReference type="Proteomes" id="UP001152799">
    <property type="component" value="Chromosome 6"/>
</dbReference>
<evidence type="ECO:0000256" key="3">
    <source>
        <dbReference type="ARBA" id="ARBA00022801"/>
    </source>
</evidence>
<keyword evidence="8" id="KW-0732">Signal</keyword>
<organism evidence="9 10">
    <name type="scientific">Ceutorhynchus assimilis</name>
    <name type="common">cabbage seed weevil</name>
    <dbReference type="NCBI Taxonomy" id="467358"/>
    <lineage>
        <taxon>Eukaryota</taxon>
        <taxon>Metazoa</taxon>
        <taxon>Ecdysozoa</taxon>
        <taxon>Arthropoda</taxon>
        <taxon>Hexapoda</taxon>
        <taxon>Insecta</taxon>
        <taxon>Pterygota</taxon>
        <taxon>Neoptera</taxon>
        <taxon>Endopterygota</taxon>
        <taxon>Coleoptera</taxon>
        <taxon>Polyphaga</taxon>
        <taxon>Cucujiformia</taxon>
        <taxon>Curculionidae</taxon>
        <taxon>Ceutorhynchinae</taxon>
        <taxon>Ceutorhynchus</taxon>
    </lineage>
</organism>
<dbReference type="GO" id="GO:0005975">
    <property type="term" value="P:carbohydrate metabolic process"/>
    <property type="evidence" value="ECO:0007669"/>
    <property type="project" value="InterPro"/>
</dbReference>
<proteinExistence type="inferred from homology"/>
<keyword evidence="5" id="KW-0326">Glycosidase</keyword>
<dbReference type="Gene3D" id="3.20.20.80">
    <property type="entry name" value="Glycosidases"/>
    <property type="match status" value="1"/>
</dbReference>
<evidence type="ECO:0008006" key="11">
    <source>
        <dbReference type="Google" id="ProtNLM"/>
    </source>
</evidence>
<dbReference type="EMBL" id="OU892282">
    <property type="protein sequence ID" value="CAG9770978.1"/>
    <property type="molecule type" value="Genomic_DNA"/>
</dbReference>
<feature type="signal peptide" evidence="8">
    <location>
        <begin position="1"/>
        <end position="19"/>
    </location>
</feature>
<accession>A0A9N9MVK2</accession>